<keyword evidence="1" id="KW-1133">Transmembrane helix</keyword>
<evidence type="ECO:0000259" key="2">
    <source>
        <dbReference type="Pfam" id="PF26604"/>
    </source>
</evidence>
<evidence type="ECO:0000256" key="1">
    <source>
        <dbReference type="SAM" id="Phobius"/>
    </source>
</evidence>
<protein>
    <recommendedName>
        <fullName evidence="2">CBU-0592-like domain-containing protein</fullName>
    </recommendedName>
</protein>
<dbReference type="Pfam" id="PF26604">
    <property type="entry name" value="CBU_0592"/>
    <property type="match status" value="1"/>
</dbReference>
<feature type="transmembrane region" description="Helical" evidence="1">
    <location>
        <begin position="57"/>
        <end position="78"/>
    </location>
</feature>
<feature type="transmembrane region" description="Helical" evidence="1">
    <location>
        <begin position="6"/>
        <end position="25"/>
    </location>
</feature>
<evidence type="ECO:0000313" key="3">
    <source>
        <dbReference type="EMBL" id="CAB4198116.1"/>
    </source>
</evidence>
<dbReference type="EMBL" id="LR797257">
    <property type="protein sequence ID" value="CAB4198116.1"/>
    <property type="molecule type" value="Genomic_DNA"/>
</dbReference>
<dbReference type="NCBIfam" id="NF047864">
    <property type="entry name" value="CBU_0592_membra"/>
    <property type="match status" value="1"/>
</dbReference>
<proteinExistence type="predicted"/>
<name>A0A6J5RVC7_9CAUD</name>
<gene>
    <name evidence="3" type="ORF">UFOVP1311_53</name>
</gene>
<keyword evidence="1" id="KW-0812">Transmembrane</keyword>
<organism evidence="3">
    <name type="scientific">uncultured Caudovirales phage</name>
    <dbReference type="NCBI Taxonomy" id="2100421"/>
    <lineage>
        <taxon>Viruses</taxon>
        <taxon>Duplodnaviria</taxon>
        <taxon>Heunggongvirae</taxon>
        <taxon>Uroviricota</taxon>
        <taxon>Caudoviricetes</taxon>
        <taxon>Peduoviridae</taxon>
        <taxon>Maltschvirus</taxon>
        <taxon>Maltschvirus maltsch</taxon>
    </lineage>
</organism>
<sequence>MLEHYEIIGVLGLLIESFAIYLLRIKKIDSHSLIFISMVTIGCAACLFTTYYDWNLICFIANSCWGIYNIYCFIRYYVMKNKNKNNI</sequence>
<feature type="domain" description="CBU-0592-like" evidence="2">
    <location>
        <begin position="5"/>
        <end position="78"/>
    </location>
</feature>
<keyword evidence="1" id="KW-0472">Membrane</keyword>
<reference evidence="3" key="1">
    <citation type="submission" date="2020-05" db="EMBL/GenBank/DDBJ databases">
        <authorList>
            <person name="Chiriac C."/>
            <person name="Salcher M."/>
            <person name="Ghai R."/>
            <person name="Kavagutti S V."/>
        </authorList>
    </citation>
    <scope>NUCLEOTIDE SEQUENCE</scope>
</reference>
<accession>A0A6J5RVC7</accession>
<dbReference type="InterPro" id="IPR058058">
    <property type="entry name" value="CBU_0592-like"/>
</dbReference>
<feature type="transmembrane region" description="Helical" evidence="1">
    <location>
        <begin position="32"/>
        <end position="51"/>
    </location>
</feature>